<gene>
    <name evidence="3" type="ORF">QCA50_001093</name>
</gene>
<keyword evidence="4" id="KW-1185">Reference proteome</keyword>
<evidence type="ECO:0000313" key="4">
    <source>
        <dbReference type="Proteomes" id="UP001385951"/>
    </source>
</evidence>
<dbReference type="InterPro" id="IPR008972">
    <property type="entry name" value="Cupredoxin"/>
</dbReference>
<dbReference type="Gene3D" id="2.60.40.420">
    <property type="entry name" value="Cupredoxins - blue copper proteins"/>
    <property type="match status" value="1"/>
</dbReference>
<feature type="signal peptide" evidence="2">
    <location>
        <begin position="1"/>
        <end position="20"/>
    </location>
</feature>
<organism evidence="3 4">
    <name type="scientific">Cerrena zonata</name>
    <dbReference type="NCBI Taxonomy" id="2478898"/>
    <lineage>
        <taxon>Eukaryota</taxon>
        <taxon>Fungi</taxon>
        <taxon>Dikarya</taxon>
        <taxon>Basidiomycota</taxon>
        <taxon>Agaricomycotina</taxon>
        <taxon>Agaricomycetes</taxon>
        <taxon>Polyporales</taxon>
        <taxon>Cerrenaceae</taxon>
        <taxon>Cerrena</taxon>
    </lineage>
</organism>
<dbReference type="PANTHER" id="PTHR34883">
    <property type="entry name" value="SERINE-RICH PROTEIN, PUTATIVE-RELATED-RELATED"/>
    <property type="match status" value="1"/>
</dbReference>
<accession>A0AAW0H0R7</accession>
<dbReference type="AlphaFoldDB" id="A0AAW0H0R7"/>
<reference evidence="3 4" key="1">
    <citation type="submission" date="2022-09" db="EMBL/GenBank/DDBJ databases">
        <authorList>
            <person name="Palmer J.M."/>
        </authorList>
    </citation>
    <scope>NUCLEOTIDE SEQUENCE [LARGE SCALE GENOMIC DNA]</scope>
    <source>
        <strain evidence="3 4">DSM 7382</strain>
    </source>
</reference>
<evidence type="ECO:0000256" key="2">
    <source>
        <dbReference type="SAM" id="SignalP"/>
    </source>
</evidence>
<dbReference type="Proteomes" id="UP001385951">
    <property type="component" value="Unassembled WGS sequence"/>
</dbReference>
<feature type="region of interest" description="Disordered" evidence="1">
    <location>
        <begin position="144"/>
        <end position="183"/>
    </location>
</feature>
<dbReference type="InterPro" id="IPR052953">
    <property type="entry name" value="Ser-rich/MCO-related"/>
</dbReference>
<feature type="compositionally biased region" description="Low complexity" evidence="1">
    <location>
        <begin position="145"/>
        <end position="173"/>
    </location>
</feature>
<protein>
    <submittedName>
        <fullName evidence="3">Uncharacterized protein</fullName>
    </submittedName>
</protein>
<comment type="caution">
    <text evidence="3">The sequence shown here is derived from an EMBL/GenBank/DDBJ whole genome shotgun (WGS) entry which is preliminary data.</text>
</comment>
<dbReference type="PANTHER" id="PTHR34883:SF16">
    <property type="entry name" value="RICH PROTEIN, PUTATIVE-RELATED"/>
    <property type="match status" value="1"/>
</dbReference>
<proteinExistence type="predicted"/>
<evidence type="ECO:0000256" key="1">
    <source>
        <dbReference type="SAM" id="MobiDB-lite"/>
    </source>
</evidence>
<dbReference type="EMBL" id="JASBNA010000001">
    <property type="protein sequence ID" value="KAK7696436.1"/>
    <property type="molecule type" value="Genomic_DNA"/>
</dbReference>
<name>A0AAW0H0R7_9APHY</name>
<sequence length="208" mass="21910">MFRTFTPFLLLLAAVVQIAAQNYIEVGPVENPFSISPPYVNVDTESSNGVALTFHSTSASIQQSTFENPCALGGKDYFMFNFTAEKSQAAVTIKFADLPGDPPYWFFDGFNDHCQKGMVFAINPESEDQYNDFKSRAISGAAPLSATTSSGKASSTGTTPSSTSSSASATSTEASDEKGPNDGAMSLSAGSVVLISTTVAVMAGWTLF</sequence>
<keyword evidence="2" id="KW-0732">Signal</keyword>
<evidence type="ECO:0000313" key="3">
    <source>
        <dbReference type="EMBL" id="KAK7696436.1"/>
    </source>
</evidence>
<feature type="chain" id="PRO_5043553029" evidence="2">
    <location>
        <begin position="21"/>
        <end position="208"/>
    </location>
</feature>